<dbReference type="AlphaFoldDB" id="A0A420ZD38"/>
<comment type="caution">
    <text evidence="2">The sequence shown here is derived from an EMBL/GenBank/DDBJ whole genome shotgun (WGS) entry which is preliminary data.</text>
</comment>
<organism evidence="2 3">
    <name type="scientific">candidate division Kazan bacterium</name>
    <dbReference type="NCBI Taxonomy" id="2202143"/>
    <lineage>
        <taxon>Bacteria</taxon>
        <taxon>Bacteria division Kazan-3B-28</taxon>
    </lineage>
</organism>
<dbReference type="EMBL" id="QMNG01000004">
    <property type="protein sequence ID" value="RLC37453.1"/>
    <property type="molecule type" value="Genomic_DNA"/>
</dbReference>
<keyword evidence="1" id="KW-0472">Membrane</keyword>
<evidence type="ECO:0000313" key="2">
    <source>
        <dbReference type="EMBL" id="RLC37453.1"/>
    </source>
</evidence>
<reference evidence="2 3" key="1">
    <citation type="submission" date="2018-06" db="EMBL/GenBank/DDBJ databases">
        <title>Extensive metabolic versatility and redundancy in microbially diverse, dynamic hydrothermal sediments.</title>
        <authorList>
            <person name="Dombrowski N."/>
            <person name="Teske A."/>
            <person name="Baker B.J."/>
        </authorList>
    </citation>
    <scope>NUCLEOTIDE SEQUENCE [LARGE SCALE GENOMIC DNA]</scope>
    <source>
        <strain evidence="2">B79_G16</strain>
    </source>
</reference>
<feature type="transmembrane region" description="Helical" evidence="1">
    <location>
        <begin position="38"/>
        <end position="57"/>
    </location>
</feature>
<name>A0A420ZD38_UNCK3</name>
<feature type="transmembrane region" description="Helical" evidence="1">
    <location>
        <begin position="15"/>
        <end position="32"/>
    </location>
</feature>
<feature type="transmembrane region" description="Helical" evidence="1">
    <location>
        <begin position="123"/>
        <end position="143"/>
    </location>
</feature>
<feature type="transmembrane region" description="Helical" evidence="1">
    <location>
        <begin position="90"/>
        <end position="111"/>
    </location>
</feature>
<protein>
    <submittedName>
        <fullName evidence="2">Uncharacterized protein</fullName>
    </submittedName>
</protein>
<sequence length="262" mass="30373">MINEVRSWLWDNRKVLIVIALFIGVLELVYFVPFYLMWWTLALAVILALGIWWLSGFTSEISKWWLLWLESIWMVAGGLGFLLFNLLDNWQFQIAAAVLAIIVFAMIRAYEIYLTTGKWPVRAFAFLNFLNVLAFFFVSAGLLSAADFYSLNLGVLLIGFAAQVLLAINLRFWREGVASVRKWLYATITVLVMEEILWIVSSWHRGVYLKSFLLTIIFYIFADFIMHYSRGSLTVKVAVEYVGLVLLLLVAMFVFDWLFILQ</sequence>
<feature type="transmembrane region" description="Helical" evidence="1">
    <location>
        <begin position="149"/>
        <end position="171"/>
    </location>
</feature>
<gene>
    <name evidence="2" type="ORF">DRH29_01855</name>
</gene>
<evidence type="ECO:0000313" key="3">
    <source>
        <dbReference type="Proteomes" id="UP000281261"/>
    </source>
</evidence>
<dbReference type="Proteomes" id="UP000281261">
    <property type="component" value="Unassembled WGS sequence"/>
</dbReference>
<feature type="transmembrane region" description="Helical" evidence="1">
    <location>
        <begin position="207"/>
        <end position="226"/>
    </location>
</feature>
<feature type="transmembrane region" description="Helical" evidence="1">
    <location>
        <begin position="64"/>
        <end position="84"/>
    </location>
</feature>
<evidence type="ECO:0000256" key="1">
    <source>
        <dbReference type="SAM" id="Phobius"/>
    </source>
</evidence>
<feature type="transmembrane region" description="Helical" evidence="1">
    <location>
        <begin position="238"/>
        <end position="260"/>
    </location>
</feature>
<accession>A0A420ZD38</accession>
<proteinExistence type="predicted"/>
<keyword evidence="1" id="KW-0812">Transmembrane</keyword>
<keyword evidence="1" id="KW-1133">Transmembrane helix</keyword>